<keyword evidence="8 10" id="KW-0998">Cell outer membrane</keyword>
<dbReference type="PANTHER" id="PTHR30046">
    <property type="entry name" value="FLAGELLAR M-RING PROTEIN"/>
    <property type="match status" value="1"/>
</dbReference>
<keyword evidence="10" id="KW-1133">Transmembrane helix</keyword>
<proteinExistence type="inferred from homology"/>
<comment type="similarity">
    <text evidence="2 10">Belongs to the YscJ lipoprotein family.</text>
</comment>
<keyword evidence="13" id="KW-1185">Reference proteome</keyword>
<dbReference type="PRINTS" id="PR01338">
    <property type="entry name" value="TYPE3OMKPROT"/>
</dbReference>
<comment type="subcellular location">
    <subcellularLocation>
        <location evidence="1">Cell outer membrane</location>
        <topology evidence="1">Lipid-anchor</topology>
    </subcellularLocation>
</comment>
<keyword evidence="10" id="KW-0812">Transmembrane</keyword>
<dbReference type="OrthoDB" id="115186at2"/>
<dbReference type="NCBIfam" id="TIGR02544">
    <property type="entry name" value="III_secr_YscJ"/>
    <property type="match status" value="1"/>
</dbReference>
<keyword evidence="9 10" id="KW-0449">Lipoprotein</keyword>
<feature type="domain" description="Flagellar M-ring N-terminal" evidence="11">
    <location>
        <begin position="24"/>
        <end position="190"/>
    </location>
</feature>
<dbReference type="InterPro" id="IPR045851">
    <property type="entry name" value="AMP-bd_C_sf"/>
</dbReference>
<evidence type="ECO:0000256" key="2">
    <source>
        <dbReference type="ARBA" id="ARBA00009509"/>
    </source>
</evidence>
<dbReference type="InterPro" id="IPR003282">
    <property type="entry name" value="T3SS_SctJ"/>
</dbReference>
<keyword evidence="4 10" id="KW-0732">Signal</keyword>
<evidence type="ECO:0000313" key="12">
    <source>
        <dbReference type="EMBL" id="VVE59200.1"/>
    </source>
</evidence>
<dbReference type="Gene3D" id="3.30.70.1530">
    <property type="entry name" value="Hypothetical protein rpa1041"/>
    <property type="match status" value="1"/>
</dbReference>
<protein>
    <recommendedName>
        <fullName evidence="10">Lipoprotein</fullName>
    </recommendedName>
</protein>
<dbReference type="PROSITE" id="PS51257">
    <property type="entry name" value="PROKAR_LIPOPROTEIN"/>
    <property type="match status" value="1"/>
</dbReference>
<dbReference type="Proteomes" id="UP000414233">
    <property type="component" value="Unassembled WGS sequence"/>
</dbReference>
<keyword evidence="5" id="KW-0653">Protein transport</keyword>
<evidence type="ECO:0000313" key="13">
    <source>
        <dbReference type="Proteomes" id="UP000414233"/>
    </source>
</evidence>
<feature type="transmembrane region" description="Helical" evidence="10">
    <location>
        <begin position="212"/>
        <end position="232"/>
    </location>
</feature>
<evidence type="ECO:0000256" key="4">
    <source>
        <dbReference type="ARBA" id="ARBA00022729"/>
    </source>
</evidence>
<gene>
    <name evidence="12" type="ORF">PTE30175_05400</name>
</gene>
<evidence type="ECO:0000256" key="5">
    <source>
        <dbReference type="ARBA" id="ARBA00022927"/>
    </source>
</evidence>
<evidence type="ECO:0000256" key="3">
    <source>
        <dbReference type="ARBA" id="ARBA00022448"/>
    </source>
</evidence>
<dbReference type="AlphaFoldDB" id="A0A5E4ZFX1"/>
<dbReference type="Pfam" id="PF01514">
    <property type="entry name" value="YscJ_FliF"/>
    <property type="match status" value="1"/>
</dbReference>
<evidence type="ECO:0000256" key="6">
    <source>
        <dbReference type="ARBA" id="ARBA00023136"/>
    </source>
</evidence>
<dbReference type="InterPro" id="IPR043427">
    <property type="entry name" value="YscJ/FliF"/>
</dbReference>
<evidence type="ECO:0000256" key="10">
    <source>
        <dbReference type="RuleBase" id="RU364102"/>
    </source>
</evidence>
<reference evidence="12 13" key="1">
    <citation type="submission" date="2019-08" db="EMBL/GenBank/DDBJ databases">
        <authorList>
            <person name="Peeters C."/>
        </authorList>
    </citation>
    <scope>NUCLEOTIDE SEQUENCE [LARGE SCALE GENOMIC DNA]</scope>
    <source>
        <strain evidence="12 13">LMG 30175</strain>
    </source>
</reference>
<evidence type="ECO:0000256" key="9">
    <source>
        <dbReference type="ARBA" id="ARBA00023288"/>
    </source>
</evidence>
<keyword evidence="7 10" id="KW-0564">Palmitate</keyword>
<keyword evidence="3" id="KW-0813">Transport</keyword>
<accession>A0A5E4ZFX1</accession>
<keyword evidence="6 10" id="KW-0472">Membrane</keyword>
<dbReference type="GO" id="GO:0009306">
    <property type="term" value="P:protein secretion"/>
    <property type="evidence" value="ECO:0007669"/>
    <property type="project" value="InterPro"/>
</dbReference>
<dbReference type="RefSeq" id="WP_150700119.1">
    <property type="nucleotide sequence ID" value="NZ_CABPRZ010000040.1"/>
</dbReference>
<dbReference type="InterPro" id="IPR006182">
    <property type="entry name" value="FliF_N_dom"/>
</dbReference>
<evidence type="ECO:0000256" key="7">
    <source>
        <dbReference type="ARBA" id="ARBA00023139"/>
    </source>
</evidence>
<evidence type="ECO:0000256" key="8">
    <source>
        <dbReference type="ARBA" id="ARBA00023237"/>
    </source>
</evidence>
<dbReference type="GO" id="GO:0009279">
    <property type="term" value="C:cell outer membrane"/>
    <property type="evidence" value="ECO:0007669"/>
    <property type="project" value="UniProtKB-SubCell"/>
</dbReference>
<dbReference type="PANTHER" id="PTHR30046:SF3">
    <property type="entry name" value="SECRETION SYSTEM APPARATUS LIPOPROTEIN SSAJ"/>
    <property type="match status" value="1"/>
</dbReference>
<name>A0A5E4ZFX1_9BURK</name>
<evidence type="ECO:0000259" key="11">
    <source>
        <dbReference type="Pfam" id="PF01514"/>
    </source>
</evidence>
<organism evidence="12 13">
    <name type="scientific">Pandoraea terrae</name>
    <dbReference type="NCBI Taxonomy" id="1537710"/>
    <lineage>
        <taxon>Bacteria</taxon>
        <taxon>Pseudomonadati</taxon>
        <taxon>Pseudomonadota</taxon>
        <taxon>Betaproteobacteria</taxon>
        <taxon>Burkholderiales</taxon>
        <taxon>Burkholderiaceae</taxon>
        <taxon>Pandoraea</taxon>
    </lineage>
</organism>
<dbReference type="Gene3D" id="3.30.300.30">
    <property type="match status" value="1"/>
</dbReference>
<dbReference type="EMBL" id="CABPRZ010000040">
    <property type="protein sequence ID" value="VVE59200.1"/>
    <property type="molecule type" value="Genomic_DNA"/>
</dbReference>
<sequence>MMSVRFRRVTGMVALLLLTGCKVDLHSGLQEGEANQMLALLMLAGIDADKRPAATGTVNLRVERAQFVHAVEVLRQHGLPQRRRDSVADVFPSGQLVSSPLQEQAKLIYLKEQRIEKMLTGMEGVISADVSIAHAPPDSAGRPAAPPGVAVLVKYTPEVNLAQRVTDIKSLVHDSVPGLAPERISVVLQASDYRLPAAKAMPSAEKLQAVPWPAAIVALALLVGAGGFAWFLRRRRRTGGPA</sequence>
<evidence type="ECO:0000256" key="1">
    <source>
        <dbReference type="ARBA" id="ARBA00004459"/>
    </source>
</evidence>